<evidence type="ECO:0000313" key="6">
    <source>
        <dbReference type="Proteomes" id="UP000001064"/>
    </source>
</evidence>
<evidence type="ECO:0000313" key="5">
    <source>
        <dbReference type="EMBL" id="EGC38728.1"/>
    </source>
</evidence>
<dbReference type="GO" id="GO:0019888">
    <property type="term" value="F:protein phosphatase regulator activity"/>
    <property type="evidence" value="ECO:0000318"/>
    <property type="project" value="GO_Central"/>
</dbReference>
<dbReference type="STRING" id="5786.F0ZBD7"/>
<dbReference type="OMA" id="YDMHESS"/>
<name>F0ZBD7_DICPU</name>
<dbReference type="InterPro" id="IPR015943">
    <property type="entry name" value="WD40/YVTN_repeat-like_dom_sf"/>
</dbReference>
<feature type="region of interest" description="Disordered" evidence="4">
    <location>
        <begin position="43"/>
        <end position="85"/>
    </location>
</feature>
<feature type="compositionally biased region" description="Low complexity" evidence="4">
    <location>
        <begin position="44"/>
        <end position="60"/>
    </location>
</feature>
<organism evidence="5 6">
    <name type="scientific">Dictyostelium purpureum</name>
    <name type="common">Slime mold</name>
    <dbReference type="NCBI Taxonomy" id="5786"/>
    <lineage>
        <taxon>Eukaryota</taxon>
        <taxon>Amoebozoa</taxon>
        <taxon>Evosea</taxon>
        <taxon>Eumycetozoa</taxon>
        <taxon>Dictyostelia</taxon>
        <taxon>Dictyosteliales</taxon>
        <taxon>Dictyosteliaceae</taxon>
        <taxon>Dictyostelium</taxon>
    </lineage>
</organism>
<dbReference type="VEuPathDB" id="AmoebaDB:DICPUDRAFT_148537"/>
<gene>
    <name evidence="5" type="ORF">DICPUDRAFT_148537</name>
</gene>
<accession>F0ZBD7</accession>
<protein>
    <recommendedName>
        <fullName evidence="7">Serine/threonine-protein phosphatase 2A 55 kDa regulatory subunit B</fullName>
    </recommendedName>
</protein>
<dbReference type="KEGG" id="dpp:DICPUDRAFT_148537"/>
<dbReference type="SUPFAM" id="SSF50978">
    <property type="entry name" value="WD40 repeat-like"/>
    <property type="match status" value="1"/>
</dbReference>
<comment type="similarity">
    <text evidence="1">Belongs to the phosphatase 2A regulatory subunit B family.</text>
</comment>
<dbReference type="GO" id="GO:0005829">
    <property type="term" value="C:cytosol"/>
    <property type="evidence" value="ECO:0000318"/>
    <property type="project" value="GO_Central"/>
</dbReference>
<evidence type="ECO:0008006" key="7">
    <source>
        <dbReference type="Google" id="ProtNLM"/>
    </source>
</evidence>
<dbReference type="OrthoDB" id="6274823at2759"/>
<evidence type="ECO:0000256" key="4">
    <source>
        <dbReference type="SAM" id="MobiDB-lite"/>
    </source>
</evidence>
<dbReference type="Gene3D" id="2.130.10.10">
    <property type="entry name" value="YVTN repeat-like/Quinoprotein amine dehydrogenase"/>
    <property type="match status" value="2"/>
</dbReference>
<keyword evidence="2" id="KW-0853">WD repeat</keyword>
<dbReference type="PIRSF" id="PIRSF037309">
    <property type="entry name" value="PP2A_PR55"/>
    <property type="match status" value="1"/>
</dbReference>
<dbReference type="GO" id="GO:0000159">
    <property type="term" value="C:protein phosphatase type 2A complex"/>
    <property type="evidence" value="ECO:0000318"/>
    <property type="project" value="GO_Central"/>
</dbReference>
<dbReference type="EMBL" id="GL870970">
    <property type="protein sequence ID" value="EGC38728.1"/>
    <property type="molecule type" value="Genomic_DNA"/>
</dbReference>
<evidence type="ECO:0000256" key="1">
    <source>
        <dbReference type="ARBA" id="ARBA00008259"/>
    </source>
</evidence>
<reference evidence="6" key="1">
    <citation type="journal article" date="2011" name="Genome Biol.">
        <title>Comparative genomics of the social amoebae Dictyostelium discoideum and Dictyostelium purpureum.</title>
        <authorList>
            <consortium name="US DOE Joint Genome Institute (JGI-PGF)"/>
            <person name="Sucgang R."/>
            <person name="Kuo A."/>
            <person name="Tian X."/>
            <person name="Salerno W."/>
            <person name="Parikh A."/>
            <person name="Feasley C.L."/>
            <person name="Dalin E."/>
            <person name="Tu H."/>
            <person name="Huang E."/>
            <person name="Barry K."/>
            <person name="Lindquist E."/>
            <person name="Shapiro H."/>
            <person name="Bruce D."/>
            <person name="Schmutz J."/>
            <person name="Salamov A."/>
            <person name="Fey P."/>
            <person name="Gaudet P."/>
            <person name="Anjard C."/>
            <person name="Babu M.M."/>
            <person name="Basu S."/>
            <person name="Bushmanova Y."/>
            <person name="van der Wel H."/>
            <person name="Katoh-Kurasawa M."/>
            <person name="Dinh C."/>
            <person name="Coutinho P.M."/>
            <person name="Saito T."/>
            <person name="Elias M."/>
            <person name="Schaap P."/>
            <person name="Kay R.R."/>
            <person name="Henrissat B."/>
            <person name="Eichinger L."/>
            <person name="Rivero F."/>
            <person name="Putnam N.H."/>
            <person name="West C.M."/>
            <person name="Loomis W.F."/>
            <person name="Chisholm R.L."/>
            <person name="Shaulsky G."/>
            <person name="Strassmann J.E."/>
            <person name="Queller D.C."/>
            <person name="Kuspa A."/>
            <person name="Grigoriev I.V."/>
        </authorList>
    </citation>
    <scope>NUCLEOTIDE SEQUENCE [LARGE SCALE GENOMIC DNA]</scope>
    <source>
        <strain evidence="6">QSDP1</strain>
    </source>
</reference>
<dbReference type="SMART" id="SM00320">
    <property type="entry name" value="WD40"/>
    <property type="match status" value="4"/>
</dbReference>
<dbReference type="InterPro" id="IPR000009">
    <property type="entry name" value="PP2A_PR55"/>
</dbReference>
<keyword evidence="6" id="KW-1185">Reference proteome</keyword>
<dbReference type="RefSeq" id="XP_003284719.1">
    <property type="nucleotide sequence ID" value="XM_003284671.1"/>
</dbReference>
<dbReference type="eggNOG" id="KOG1354">
    <property type="taxonomic scope" value="Eukaryota"/>
</dbReference>
<evidence type="ECO:0000256" key="3">
    <source>
        <dbReference type="ARBA" id="ARBA00022737"/>
    </source>
</evidence>
<dbReference type="InterPro" id="IPR036322">
    <property type="entry name" value="WD40_repeat_dom_sf"/>
</dbReference>
<dbReference type="InterPro" id="IPR001680">
    <property type="entry name" value="WD40_rpt"/>
</dbReference>
<evidence type="ECO:0000256" key="2">
    <source>
        <dbReference type="ARBA" id="ARBA00022574"/>
    </source>
</evidence>
<sequence length="586" mass="67942">MGEITFSSISTLELHYNGEYLAVGYENGSIAVLKILQPSSYTLNNNNNSNNNNKSIYNRNSQKRSNGFNKTIGNKRKNIDEDNINDEFEYDESQFKMEIEDIDESINDNNNNNNNNSNNNNNIYNNEIIKINIDNNNSYKVLCYYQGHDTEVIQIRWCKNHSSALLFISTSVSSTKLWRLQLLQNYQLNPFIMKPNLLSSFKSSNSSNGVHNIVNNSNNGNSGGSYIGNNVNKININNNSDSYSQFRIKFDLKRSFEHEEIFNINSISLNSDGNTFLSSDELRVYLWDLNQNQECYNIIDLKPNNMQLLNEVIRVTKFHPVSCNLLMYGTSKGSLKLCDMRESALINTHSKVYERQALYDDDNAFSDYLNSIFDMSFSLDGRYIVSRNLQTLTIWDMNMDSKPLANYNLYNQNLLNQKLYDMHESSSFVDKFQCSFINQNQVITGSYDNKCLIWNPFSSESFIMESNLVKPEPSEYIALKSRIDDYFEQQQQQQQHRSLSRDQVMSFFNKIYYQSNFYNIQLSKLSNIFNNNNNNNNNTNNNDKNTESKLTINNYSNRINSISTSYSDNNTISLAISSSYNLFLYK</sequence>
<proteinExistence type="inferred from homology"/>
<dbReference type="PANTHER" id="PTHR11871">
    <property type="entry name" value="PROTEIN PHOSPHATASE PP2A REGULATORY SUBUNIT B"/>
    <property type="match status" value="1"/>
</dbReference>
<dbReference type="AlphaFoldDB" id="F0ZBD7"/>
<dbReference type="FunCoup" id="F0ZBD7">
    <property type="interactions" value="262"/>
</dbReference>
<dbReference type="Proteomes" id="UP000001064">
    <property type="component" value="Unassembled WGS sequence"/>
</dbReference>
<keyword evidence="3" id="KW-0677">Repeat</keyword>
<feature type="compositionally biased region" description="Polar residues" evidence="4">
    <location>
        <begin position="63"/>
        <end position="72"/>
    </location>
</feature>
<dbReference type="GeneID" id="10506701"/>
<dbReference type="InParanoid" id="F0ZBD7"/>